<keyword evidence="3" id="KW-0460">Magnesium</keyword>
<name>A0AAF0EXJ6_9BASI</name>
<dbReference type="EMBL" id="CP119880">
    <property type="protein sequence ID" value="WFD36334.1"/>
    <property type="molecule type" value="Genomic_DNA"/>
</dbReference>
<dbReference type="PANTHER" id="PTHR32308">
    <property type="entry name" value="LYASE BETA SUBUNIT, PUTATIVE (AFU_ORTHOLOGUE AFUA_4G13030)-RELATED"/>
    <property type="match status" value="1"/>
</dbReference>
<gene>
    <name evidence="4" type="ORF">MCUN1_003213</name>
</gene>
<evidence type="ECO:0000256" key="1">
    <source>
        <dbReference type="ARBA" id="ARBA00001946"/>
    </source>
</evidence>
<dbReference type="Proteomes" id="UP001219933">
    <property type="component" value="Chromosome 4"/>
</dbReference>
<protein>
    <submittedName>
        <fullName evidence="4">Uncharacterized protein</fullName>
    </submittedName>
</protein>
<comment type="cofactor">
    <cofactor evidence="1">
        <name>Mg(2+)</name>
        <dbReference type="ChEBI" id="CHEBI:18420"/>
    </cofactor>
</comment>
<evidence type="ECO:0000256" key="2">
    <source>
        <dbReference type="ARBA" id="ARBA00022723"/>
    </source>
</evidence>
<keyword evidence="5" id="KW-1185">Reference proteome</keyword>
<keyword evidence="2" id="KW-0479">Metal-binding</keyword>
<dbReference type="InterPro" id="IPR040442">
    <property type="entry name" value="Pyrv_kinase-like_dom_sf"/>
</dbReference>
<dbReference type="GO" id="GO:0003824">
    <property type="term" value="F:catalytic activity"/>
    <property type="evidence" value="ECO:0007669"/>
    <property type="project" value="InterPro"/>
</dbReference>
<reference evidence="4" key="1">
    <citation type="submission" date="2023-03" db="EMBL/GenBank/DDBJ databases">
        <title>Mating type loci evolution in Malassezia.</title>
        <authorList>
            <person name="Coelho M.A."/>
        </authorList>
    </citation>
    <scope>NUCLEOTIDE SEQUENCE</scope>
    <source>
        <strain evidence="4">CBS 11721</strain>
    </source>
</reference>
<sequence>MATIAQAFGVQPIDMVCIEYRNQAYLEDECAEGAELGFQAKQAIHPAQLEAIHKAFSPSDAGMSQLTDVALARAILEAYEAGTKSAKGAVGLHHGGRDIMIDAYVLF</sequence>
<evidence type="ECO:0000256" key="3">
    <source>
        <dbReference type="ARBA" id="ARBA00022842"/>
    </source>
</evidence>
<dbReference type="GO" id="GO:0000287">
    <property type="term" value="F:magnesium ion binding"/>
    <property type="evidence" value="ECO:0007669"/>
    <property type="project" value="TreeGrafter"/>
</dbReference>
<dbReference type="InterPro" id="IPR015813">
    <property type="entry name" value="Pyrv/PenolPyrv_kinase-like_dom"/>
</dbReference>
<dbReference type="PANTHER" id="PTHR32308:SF0">
    <property type="entry name" value="HPCH_HPAI ALDOLASE_CITRATE LYASE DOMAIN-CONTAINING PROTEIN"/>
    <property type="match status" value="1"/>
</dbReference>
<dbReference type="AlphaFoldDB" id="A0AAF0EXJ6"/>
<proteinExistence type="predicted"/>
<accession>A0AAF0EXJ6</accession>
<evidence type="ECO:0000313" key="5">
    <source>
        <dbReference type="Proteomes" id="UP001219933"/>
    </source>
</evidence>
<evidence type="ECO:0000313" key="4">
    <source>
        <dbReference type="EMBL" id="WFD36334.1"/>
    </source>
</evidence>
<dbReference type="Gene3D" id="3.20.20.60">
    <property type="entry name" value="Phosphoenolpyruvate-binding domains"/>
    <property type="match status" value="1"/>
</dbReference>
<organism evidence="4 5">
    <name type="scientific">Malassezia cuniculi</name>
    <dbReference type="NCBI Taxonomy" id="948313"/>
    <lineage>
        <taxon>Eukaryota</taxon>
        <taxon>Fungi</taxon>
        <taxon>Dikarya</taxon>
        <taxon>Basidiomycota</taxon>
        <taxon>Ustilaginomycotina</taxon>
        <taxon>Malasseziomycetes</taxon>
        <taxon>Malasseziales</taxon>
        <taxon>Malasseziaceae</taxon>
        <taxon>Malassezia</taxon>
    </lineage>
</organism>
<dbReference type="GO" id="GO:0006107">
    <property type="term" value="P:oxaloacetate metabolic process"/>
    <property type="evidence" value="ECO:0007669"/>
    <property type="project" value="TreeGrafter"/>
</dbReference>
<dbReference type="SUPFAM" id="SSF51621">
    <property type="entry name" value="Phosphoenolpyruvate/pyruvate domain"/>
    <property type="match status" value="1"/>
</dbReference>